<evidence type="ECO:0000256" key="2">
    <source>
        <dbReference type="ARBA" id="ARBA00023015"/>
    </source>
</evidence>
<dbReference type="Proteomes" id="UP000316621">
    <property type="component" value="Chromosome 4"/>
</dbReference>
<dbReference type="GO" id="GO:0005634">
    <property type="term" value="C:nucleus"/>
    <property type="evidence" value="ECO:0007669"/>
    <property type="project" value="UniProtKB-SubCell"/>
</dbReference>
<evidence type="ECO:0000313" key="8">
    <source>
        <dbReference type="Proteomes" id="UP000316621"/>
    </source>
</evidence>
<evidence type="ECO:0000256" key="4">
    <source>
        <dbReference type="ARBA" id="ARBA00023163"/>
    </source>
</evidence>
<dbReference type="Gramene" id="RZC57228">
    <property type="protein sequence ID" value="RZC57228"/>
    <property type="gene ID" value="C5167_004531"/>
</dbReference>
<accession>A0A4Y7JBQ8</accession>
<dbReference type="AlphaFoldDB" id="A0A4Y7JBQ8"/>
<keyword evidence="3" id="KW-0238">DNA-binding</keyword>
<evidence type="ECO:0000256" key="5">
    <source>
        <dbReference type="ARBA" id="ARBA00023242"/>
    </source>
</evidence>
<dbReference type="GO" id="GO:0003677">
    <property type="term" value="F:DNA binding"/>
    <property type="evidence" value="ECO:0007669"/>
    <property type="project" value="UniProtKB-KW"/>
</dbReference>
<sequence>MLKDGSYYTKLYEFVNSRSLKLDKEPGLSLSSESAKDGAVSYHQLSQKEQTPSDVGMLNKPEIPKSFDDWYFVEVSKEEKDAGVIDDTQLSFFGRGWNRLVKDKKLKATMWIHFISASVVKSIKRFT</sequence>
<keyword evidence="2" id="KW-0805">Transcription regulation</keyword>
<proteinExistence type="predicted"/>
<name>A0A4Y7JBQ8_PAPSO</name>
<keyword evidence="4" id="KW-0804">Transcription</keyword>
<evidence type="ECO:0000256" key="1">
    <source>
        <dbReference type="ARBA" id="ARBA00004123"/>
    </source>
</evidence>
<evidence type="ECO:0000256" key="3">
    <source>
        <dbReference type="ARBA" id="ARBA00023125"/>
    </source>
</evidence>
<dbReference type="SUPFAM" id="SSF101936">
    <property type="entry name" value="DNA-binding pseudobarrel domain"/>
    <property type="match status" value="1"/>
</dbReference>
<comment type="subcellular location">
    <subcellularLocation>
        <location evidence="1">Nucleus</location>
    </subcellularLocation>
</comment>
<evidence type="ECO:0000256" key="6">
    <source>
        <dbReference type="SAM" id="MobiDB-lite"/>
    </source>
</evidence>
<feature type="compositionally biased region" description="Polar residues" evidence="6">
    <location>
        <begin position="43"/>
        <end position="53"/>
    </location>
</feature>
<gene>
    <name evidence="7" type="ORF">C5167_004531</name>
</gene>
<reference evidence="7 8" key="1">
    <citation type="journal article" date="2018" name="Science">
        <title>The opium poppy genome and morphinan production.</title>
        <authorList>
            <person name="Guo L."/>
            <person name="Winzer T."/>
            <person name="Yang X."/>
            <person name="Li Y."/>
            <person name="Ning Z."/>
            <person name="He Z."/>
            <person name="Teodor R."/>
            <person name="Lu Y."/>
            <person name="Bowser T.A."/>
            <person name="Graham I.A."/>
            <person name="Ye K."/>
        </authorList>
    </citation>
    <scope>NUCLEOTIDE SEQUENCE [LARGE SCALE GENOMIC DNA]</scope>
    <source>
        <strain evidence="8">cv. HN1</strain>
        <tissue evidence="7">Leaves</tissue>
    </source>
</reference>
<evidence type="ECO:0000313" key="7">
    <source>
        <dbReference type="EMBL" id="RZC57228.1"/>
    </source>
</evidence>
<dbReference type="InterPro" id="IPR015300">
    <property type="entry name" value="DNA-bd_pseudobarrel_sf"/>
</dbReference>
<organism evidence="7 8">
    <name type="scientific">Papaver somniferum</name>
    <name type="common">Opium poppy</name>
    <dbReference type="NCBI Taxonomy" id="3469"/>
    <lineage>
        <taxon>Eukaryota</taxon>
        <taxon>Viridiplantae</taxon>
        <taxon>Streptophyta</taxon>
        <taxon>Embryophyta</taxon>
        <taxon>Tracheophyta</taxon>
        <taxon>Spermatophyta</taxon>
        <taxon>Magnoliopsida</taxon>
        <taxon>Ranunculales</taxon>
        <taxon>Papaveraceae</taxon>
        <taxon>Papaveroideae</taxon>
        <taxon>Papaver</taxon>
    </lineage>
</organism>
<keyword evidence="5" id="KW-0539">Nucleus</keyword>
<evidence type="ECO:0008006" key="9">
    <source>
        <dbReference type="Google" id="ProtNLM"/>
    </source>
</evidence>
<feature type="region of interest" description="Disordered" evidence="6">
    <location>
        <begin position="23"/>
        <end position="58"/>
    </location>
</feature>
<protein>
    <recommendedName>
        <fullName evidence="9">TF-B3 domain-containing protein</fullName>
    </recommendedName>
</protein>
<keyword evidence="8" id="KW-1185">Reference proteome</keyword>
<dbReference type="EMBL" id="CM010718">
    <property type="protein sequence ID" value="RZC57228.1"/>
    <property type="molecule type" value="Genomic_DNA"/>
</dbReference>